<reference evidence="2" key="1">
    <citation type="journal article" date="2020" name="Nature">
        <title>Giant virus diversity and host interactions through global metagenomics.</title>
        <authorList>
            <person name="Schulz F."/>
            <person name="Roux S."/>
            <person name="Paez-Espino D."/>
            <person name="Jungbluth S."/>
            <person name="Walsh D.A."/>
            <person name="Denef V.J."/>
            <person name="McMahon K.D."/>
            <person name="Konstantinidis K.T."/>
            <person name="Eloe-Fadrosh E.A."/>
            <person name="Kyrpides N.C."/>
            <person name="Woyke T."/>
        </authorList>
    </citation>
    <scope>NUCLEOTIDE SEQUENCE</scope>
    <source>
        <strain evidence="2">GVMAG-M-3300021343-4</strain>
    </source>
</reference>
<dbReference type="EMBL" id="MN739445">
    <property type="protein sequence ID" value="QHT04936.1"/>
    <property type="molecule type" value="Genomic_DNA"/>
</dbReference>
<feature type="region of interest" description="Disordered" evidence="1">
    <location>
        <begin position="151"/>
        <end position="184"/>
    </location>
</feature>
<name>A0A6C0CJI0_9ZZZZ</name>
<protein>
    <submittedName>
        <fullName evidence="2">Uncharacterized protein</fullName>
    </submittedName>
</protein>
<accession>A0A6C0CJI0</accession>
<sequence length="184" mass="20873">MERCCYHCGYSITGKHCEIIGTPNKVLLHFACLNYTRNQGTNKFKCDICSKDVVSFDVINHYEGYSKTCKFDVGLSTRDMLYIHHEMCKDNCEHNENKPQPVLSKMCKPSTIDTPKVVETPSAEVSSKLRELEKKIDKLVNKPMVVEKVGPPPRIIVTRGTQTSEDSSETSEESESSDEEFEKV</sequence>
<feature type="compositionally biased region" description="Acidic residues" evidence="1">
    <location>
        <begin position="166"/>
        <end position="184"/>
    </location>
</feature>
<evidence type="ECO:0000313" key="2">
    <source>
        <dbReference type="EMBL" id="QHT04936.1"/>
    </source>
</evidence>
<evidence type="ECO:0000256" key="1">
    <source>
        <dbReference type="SAM" id="MobiDB-lite"/>
    </source>
</evidence>
<dbReference type="AlphaFoldDB" id="A0A6C0CJI0"/>
<organism evidence="2">
    <name type="scientific">viral metagenome</name>
    <dbReference type="NCBI Taxonomy" id="1070528"/>
    <lineage>
        <taxon>unclassified sequences</taxon>
        <taxon>metagenomes</taxon>
        <taxon>organismal metagenomes</taxon>
    </lineage>
</organism>
<proteinExistence type="predicted"/>